<dbReference type="RefSeq" id="WP_002212985.1">
    <property type="nucleotide sequence ID" value="NC_008122.1"/>
</dbReference>
<keyword evidence="6" id="KW-1133">Transmembrane helix</keyword>
<gene>
    <name evidence="8" type="ordered locus">YPA_CD0032</name>
</gene>
<keyword evidence="5" id="KW-0175">Coiled coil</keyword>
<name>A0A0E1NMY9_YERPA</name>
<dbReference type="InterPro" id="IPR006972">
    <property type="entry name" value="BipB-like_C"/>
</dbReference>
<evidence type="ECO:0000256" key="3">
    <source>
        <dbReference type="ARBA" id="ARBA00023026"/>
    </source>
</evidence>
<dbReference type="PATRIC" id="fig|360102.15.peg.4639"/>
<dbReference type="Proteomes" id="UP000001971">
    <property type="component" value="Plasmid pCD"/>
</dbReference>
<dbReference type="HOGENOM" id="CLU_066448_0_0_6"/>
<sequence length="401" mass="41823">MSALITHDRSTPVTGSLLPYVETPAPAPLQTQQVAGELKDKNGGVSSQGVQLPAPLAVVASQVTEGQQQEVTKLLESVTRGAAGSQLISNYVSVLTKFTLASPDTFEIELGKLVSNLEEVRKDIKIADIQRLHEQNMKKIEENQEKIKETEENAKQVKKSGIASKIFGWLSAIASVIVGAIMVASGVGAVAGAMMVASGVIGMANMAVKQAAEDGLISQEAMKILGPILTAIEVALTVVSTVMTFGGSALKCLANIGAKLGANTASLVAKGAEFSAKVAQISTGISNTVGSAVTKLGGSFAGLTMSHAIRTGSQATQVAVGVGSGITQTINNKKQADLQHNNADLALNKADMAALQSIIDRLKEELSHLSESHQQVMELIFQMINAKGDMLHNLAGRPHTV</sequence>
<dbReference type="EMBL" id="CP000311">
    <property type="protein sequence ID" value="ABG16276.1"/>
    <property type="molecule type" value="Genomic_DNA"/>
</dbReference>
<keyword evidence="8" id="KW-0614">Plasmid</keyword>
<feature type="coiled-coil region" evidence="5">
    <location>
        <begin position="345"/>
        <end position="379"/>
    </location>
</feature>
<feature type="domain" description="Translocator protein BipB-like C-terminal" evidence="7">
    <location>
        <begin position="106"/>
        <end position="396"/>
    </location>
</feature>
<protein>
    <submittedName>
        <fullName evidence="8">Yop targeting protein</fullName>
    </submittedName>
</protein>
<evidence type="ECO:0000259" key="7">
    <source>
        <dbReference type="Pfam" id="PF04888"/>
    </source>
</evidence>
<proteinExistence type="inferred from homology"/>
<evidence type="ECO:0000256" key="5">
    <source>
        <dbReference type="SAM" id="Coils"/>
    </source>
</evidence>
<dbReference type="GO" id="GO:0033644">
    <property type="term" value="C:host cell membrane"/>
    <property type="evidence" value="ECO:0007669"/>
    <property type="project" value="UniProtKB-SubCell"/>
</dbReference>
<evidence type="ECO:0000313" key="9">
    <source>
        <dbReference type="Proteomes" id="UP000001971"/>
    </source>
</evidence>
<geneLocation type="plasmid" evidence="8 9">
    <name>pCD</name>
</geneLocation>
<dbReference type="KEGG" id="ypa:YPA_CD0032"/>
<keyword evidence="6" id="KW-0472">Membrane</keyword>
<feature type="transmembrane region" description="Helical" evidence="6">
    <location>
        <begin position="228"/>
        <end position="250"/>
    </location>
</feature>
<dbReference type="AlphaFoldDB" id="A0A0E1NMY9"/>
<comment type="subcellular location">
    <subcellularLocation>
        <location evidence="1">Host membrane</location>
        <topology evidence="1">Multi-pass membrane protein</topology>
    </subcellularLocation>
</comment>
<keyword evidence="6" id="KW-0812">Transmembrane</keyword>
<reference evidence="8 9" key="1">
    <citation type="journal article" date="2006" name="J. Bacteriol.">
        <title>Complete genome sequence of Yersinia pestis strains Antiqua and Nepal516: evidence of gene reduction in an emerging pathogen.</title>
        <authorList>
            <person name="Chain P.S."/>
            <person name="Hu P."/>
            <person name="Malfatti S.A."/>
            <person name="Radnedge L."/>
            <person name="Larimer F."/>
            <person name="Vergez L.M."/>
            <person name="Worsham P."/>
            <person name="Chu M.C."/>
            <person name="Andersen G.L."/>
        </authorList>
    </citation>
    <scope>NUCLEOTIDE SEQUENCE [LARGE SCALE GENOMIC DNA]</scope>
    <source>
        <strain evidence="8 9">Antiqua</strain>
        <plasmid evidence="8 9">pCD</plasmid>
    </source>
</reference>
<keyword evidence="3" id="KW-0843">Virulence</keyword>
<dbReference type="Pfam" id="PF04888">
    <property type="entry name" value="SseC"/>
    <property type="match status" value="1"/>
</dbReference>
<feature type="coiled-coil region" evidence="5">
    <location>
        <begin position="129"/>
        <end position="160"/>
    </location>
</feature>
<feature type="transmembrane region" description="Helical" evidence="6">
    <location>
        <begin position="166"/>
        <end position="184"/>
    </location>
</feature>
<evidence type="ECO:0000313" key="8">
    <source>
        <dbReference type="EMBL" id="ABG16276.1"/>
    </source>
</evidence>
<comment type="similarity">
    <text evidence="4">Belongs to the SctE/SipB/YopB family.</text>
</comment>
<evidence type="ECO:0000256" key="6">
    <source>
        <dbReference type="SAM" id="Phobius"/>
    </source>
</evidence>
<organism evidence="8 9">
    <name type="scientific">Yersinia pestis bv. Antiqua (strain Antiqua)</name>
    <dbReference type="NCBI Taxonomy" id="360102"/>
    <lineage>
        <taxon>Bacteria</taxon>
        <taxon>Pseudomonadati</taxon>
        <taxon>Pseudomonadota</taxon>
        <taxon>Gammaproteobacteria</taxon>
        <taxon>Enterobacterales</taxon>
        <taxon>Yersiniaceae</taxon>
        <taxon>Yersinia</taxon>
    </lineage>
</organism>
<evidence type="ECO:0000256" key="1">
    <source>
        <dbReference type="ARBA" id="ARBA00004301"/>
    </source>
</evidence>
<evidence type="ECO:0000256" key="2">
    <source>
        <dbReference type="ARBA" id="ARBA00022870"/>
    </source>
</evidence>
<dbReference type="SMR" id="A0A0E1NMY9"/>
<evidence type="ECO:0000256" key="4">
    <source>
        <dbReference type="ARBA" id="ARBA00035640"/>
    </source>
</evidence>
<accession>A0A0E1NMY9</accession>
<keyword evidence="2" id="KW-1043">Host membrane</keyword>